<feature type="chain" id="PRO_5042180219" evidence="1">
    <location>
        <begin position="17"/>
        <end position="486"/>
    </location>
</feature>
<dbReference type="Proteomes" id="UP001190700">
    <property type="component" value="Unassembled WGS sequence"/>
</dbReference>
<dbReference type="Pfam" id="PF03415">
    <property type="entry name" value="Peptidase_C11"/>
    <property type="match status" value="1"/>
</dbReference>
<dbReference type="PANTHER" id="PTHR37835">
    <property type="entry name" value="ALPHA-CLOSTRIPAIN"/>
    <property type="match status" value="1"/>
</dbReference>
<dbReference type="InterPro" id="IPR005077">
    <property type="entry name" value="Peptidase_C11"/>
</dbReference>
<evidence type="ECO:0000313" key="3">
    <source>
        <dbReference type="Proteomes" id="UP001190700"/>
    </source>
</evidence>
<evidence type="ECO:0000256" key="1">
    <source>
        <dbReference type="SAM" id="SignalP"/>
    </source>
</evidence>
<feature type="signal peptide" evidence="1">
    <location>
        <begin position="1"/>
        <end position="16"/>
    </location>
</feature>
<keyword evidence="1" id="KW-0732">Signal</keyword>
<gene>
    <name evidence="2" type="ORF">CYMTET_32547</name>
</gene>
<keyword evidence="3" id="KW-1185">Reference proteome</keyword>
<name>A0AAE0KRR7_9CHLO</name>
<protein>
    <submittedName>
        <fullName evidence="2">Uncharacterized protein</fullName>
    </submittedName>
</protein>
<dbReference type="EMBL" id="LGRX02019550">
    <property type="protein sequence ID" value="KAK3258406.1"/>
    <property type="molecule type" value="Genomic_DNA"/>
</dbReference>
<accession>A0AAE0KRR7</accession>
<comment type="caution">
    <text evidence="2">The sequence shown here is derived from an EMBL/GenBank/DDBJ whole genome shotgun (WGS) entry which is preliminary data.</text>
</comment>
<evidence type="ECO:0000313" key="2">
    <source>
        <dbReference type="EMBL" id="KAK3258406.1"/>
    </source>
</evidence>
<dbReference type="Gene3D" id="3.40.50.11970">
    <property type="match status" value="1"/>
</dbReference>
<sequence>MGCQVFLLMLVGFSRALSVVSQASNGGQAQWTIMIYGAGDNNLEEALIDDIEEMGASGVPGTQGKINVLVLADRSDSYSSQRLGGIGDWVTTKEILVENGRYSELKDFGELDLTEQSSLANFISSSISSYPAESYGLILWDHGMGWMGYGEDGKIPSGSKKVWEGADYAVTSPTIPLSTVHDAIQEGLKAASLERLDFLGFDSCLMQHYTVAANLVKFSHFFIASEDLEPFDGWDYTALSAVVSNPFITAADLSKAIIDKYVTQTGNNRPRTLASVSREGFDYFVLAFRLLLTELNDLLDKIPYGDSVAVYSTLAKVRSSGAMVVMEWERQEPGIDLGTLLHQLQLHMGEVPRVQALVQSALQAYQAMVVYHTAPPEEPGNTGMAIYFPKTAADMDTIDAEWSVITPPFGQMDSITIWLSFLQKYYAAAATVTVLLILEGYSSSVFALHLYHHRCAAVGATANVRRVRNGVQGSGIARRALLLPRA</sequence>
<dbReference type="PANTHER" id="PTHR37835:SF1">
    <property type="entry name" value="ALPHA-CLOSTRIPAIN"/>
    <property type="match status" value="1"/>
</dbReference>
<reference evidence="2 3" key="1">
    <citation type="journal article" date="2015" name="Genome Biol. Evol.">
        <title>Comparative Genomics of a Bacterivorous Green Alga Reveals Evolutionary Causalities and Consequences of Phago-Mixotrophic Mode of Nutrition.</title>
        <authorList>
            <person name="Burns J.A."/>
            <person name="Paasch A."/>
            <person name="Narechania A."/>
            <person name="Kim E."/>
        </authorList>
    </citation>
    <scope>NUCLEOTIDE SEQUENCE [LARGE SCALE GENOMIC DNA]</scope>
    <source>
        <strain evidence="2 3">PLY_AMNH</strain>
    </source>
</reference>
<proteinExistence type="predicted"/>
<dbReference type="AlphaFoldDB" id="A0AAE0KRR7"/>
<organism evidence="2 3">
    <name type="scientific">Cymbomonas tetramitiformis</name>
    <dbReference type="NCBI Taxonomy" id="36881"/>
    <lineage>
        <taxon>Eukaryota</taxon>
        <taxon>Viridiplantae</taxon>
        <taxon>Chlorophyta</taxon>
        <taxon>Pyramimonadophyceae</taxon>
        <taxon>Pyramimonadales</taxon>
        <taxon>Pyramimonadaceae</taxon>
        <taxon>Cymbomonas</taxon>
    </lineage>
</organism>